<dbReference type="InterPro" id="IPR015943">
    <property type="entry name" value="WD40/YVTN_repeat-like_dom_sf"/>
</dbReference>
<dbReference type="STRING" id="239498.AXK60_11645"/>
<dbReference type="SUPFAM" id="SSF82171">
    <property type="entry name" value="DPP6 N-terminal domain-like"/>
    <property type="match status" value="1"/>
</dbReference>
<dbReference type="EMBL" id="LSRF01000056">
    <property type="protein sequence ID" value="KXP06712.1"/>
    <property type="molecule type" value="Genomic_DNA"/>
</dbReference>
<proteinExistence type="predicted"/>
<sequence>MVRPDFAQGTITAALSPDGRTLATIGTVSSGSEALVVLDADSGAQLCRTGDADGAGTPLIFSPDGAELVTEQMGGYLSVWEPRSCARQRQLKINDTLGPTSSMWTAAAYSPDGRRLLGAEGGSPLREFTRPFGSSRDVVSADIANLWFSSTGSVALITSSRPEGTMVSGLDASTWDGVSWTRLGAQVGRVEGAALAPDGRSFAVSLPDSVEIRDSRSGAVTRTLTVGISSPGVLAYSRDGARLAVQQDSRGGVASVSVVTLGDE</sequence>
<dbReference type="Proteomes" id="UP000070258">
    <property type="component" value="Unassembled WGS sequence"/>
</dbReference>
<accession>A0A138A8F3</accession>
<protein>
    <recommendedName>
        <fullName evidence="3">Lipoprotein LpqB beta-propeller domain-containing protein</fullName>
    </recommendedName>
</protein>
<evidence type="ECO:0008006" key="3">
    <source>
        <dbReference type="Google" id="ProtNLM"/>
    </source>
</evidence>
<evidence type="ECO:0000313" key="2">
    <source>
        <dbReference type="Proteomes" id="UP000070258"/>
    </source>
</evidence>
<reference evidence="2" key="1">
    <citation type="submission" date="2016-02" db="EMBL/GenBank/DDBJ databases">
        <authorList>
            <person name="Wen L."/>
            <person name="He K."/>
            <person name="Yang H."/>
        </authorList>
    </citation>
    <scope>NUCLEOTIDE SEQUENCE [LARGE SCALE GENOMIC DNA]</scope>
    <source>
        <strain evidence="2">JCM 15929</strain>
    </source>
</reference>
<dbReference type="Gene3D" id="2.130.10.10">
    <property type="entry name" value="YVTN repeat-like/Quinoprotein amine dehydrogenase"/>
    <property type="match status" value="2"/>
</dbReference>
<evidence type="ECO:0000313" key="1">
    <source>
        <dbReference type="EMBL" id="KXP06712.1"/>
    </source>
</evidence>
<name>A0A138A8F3_9ACTN</name>
<comment type="caution">
    <text evidence="1">The sequence shown here is derived from an EMBL/GenBank/DDBJ whole genome shotgun (WGS) entry which is preliminary data.</text>
</comment>
<organism evidence="1 2">
    <name type="scientific">Tsukamurella pseudospumae</name>
    <dbReference type="NCBI Taxonomy" id="239498"/>
    <lineage>
        <taxon>Bacteria</taxon>
        <taxon>Bacillati</taxon>
        <taxon>Actinomycetota</taxon>
        <taxon>Actinomycetes</taxon>
        <taxon>Mycobacteriales</taxon>
        <taxon>Tsukamurellaceae</taxon>
        <taxon>Tsukamurella</taxon>
    </lineage>
</organism>
<dbReference type="AlphaFoldDB" id="A0A138A8F3"/>
<gene>
    <name evidence="1" type="ORF">AXK60_11645</name>
</gene>